<feature type="region of interest" description="Disordered" evidence="1">
    <location>
        <begin position="47"/>
        <end position="81"/>
    </location>
</feature>
<reference evidence="2" key="1">
    <citation type="submission" date="2020-10" db="EMBL/GenBank/DDBJ databases">
        <title>High-Quality Genome Resource of Clonostachys rosea strain S41 by Oxford Nanopore Long-Read Sequencing.</title>
        <authorList>
            <person name="Wang H."/>
        </authorList>
    </citation>
    <scope>NUCLEOTIDE SEQUENCE</scope>
    <source>
        <strain evidence="2">S41</strain>
    </source>
</reference>
<dbReference type="Proteomes" id="UP000616885">
    <property type="component" value="Unassembled WGS sequence"/>
</dbReference>
<name>A0A8H7KE41_BIOOC</name>
<gene>
    <name evidence="2" type="ORF">IM811_016880</name>
</gene>
<evidence type="ECO:0000256" key="1">
    <source>
        <dbReference type="SAM" id="MobiDB-lite"/>
    </source>
</evidence>
<comment type="caution">
    <text evidence="2">The sequence shown here is derived from an EMBL/GenBank/DDBJ whole genome shotgun (WGS) entry which is preliminary data.</text>
</comment>
<organism evidence="2 3">
    <name type="scientific">Bionectria ochroleuca</name>
    <name type="common">Gliocladium roseum</name>
    <dbReference type="NCBI Taxonomy" id="29856"/>
    <lineage>
        <taxon>Eukaryota</taxon>
        <taxon>Fungi</taxon>
        <taxon>Dikarya</taxon>
        <taxon>Ascomycota</taxon>
        <taxon>Pezizomycotina</taxon>
        <taxon>Sordariomycetes</taxon>
        <taxon>Hypocreomycetidae</taxon>
        <taxon>Hypocreales</taxon>
        <taxon>Bionectriaceae</taxon>
        <taxon>Clonostachys</taxon>
    </lineage>
</organism>
<dbReference type="EMBL" id="JADCTT010000008">
    <property type="protein sequence ID" value="KAF9749085.1"/>
    <property type="molecule type" value="Genomic_DNA"/>
</dbReference>
<feature type="compositionally biased region" description="Polar residues" evidence="1">
    <location>
        <begin position="55"/>
        <end position="67"/>
    </location>
</feature>
<proteinExistence type="predicted"/>
<sequence length="121" mass="12974">MLAYSLSVFATRLPRSPLLFPGDGFHSCGTSCLVRQLVSGSVSLKARSTPPLSRLTGTPSPAVNGQGNLRRRDGGEALSETEQRVLDRVGEALARLGRVKRVGLTMKDKQAFVNAIHSKKA</sequence>
<protein>
    <submittedName>
        <fullName evidence="2">Uncharacterized protein</fullName>
    </submittedName>
</protein>
<evidence type="ECO:0000313" key="2">
    <source>
        <dbReference type="EMBL" id="KAF9749085.1"/>
    </source>
</evidence>
<dbReference type="AlphaFoldDB" id="A0A8H7KE41"/>
<feature type="compositionally biased region" description="Basic and acidic residues" evidence="1">
    <location>
        <begin position="70"/>
        <end position="81"/>
    </location>
</feature>
<accession>A0A8H7KE41</accession>
<evidence type="ECO:0000313" key="3">
    <source>
        <dbReference type="Proteomes" id="UP000616885"/>
    </source>
</evidence>